<protein>
    <submittedName>
        <fullName evidence="3">MCE family protein</fullName>
    </submittedName>
</protein>
<gene>
    <name evidence="3" type="ORF">FJZ00_05945</name>
</gene>
<sequence length="369" mass="40050">MKIFLSYRERVAGLFIVVTLLLVAAFFVGAAVRNRWLAPRVTFQTLVARGDGLRPGSPILLSGVEIGEVGRMSIRDDDRIEVELVVLESHARRVREGTRATVRRLLGIGEKRVHLSSAAAGARPVSPGADIPADEPVDLLEILNQLDLNSNLAMLNRGLKAAETLLGKLEEDGRLEKLVSAADRIGPTLERVDSLLDDLHKPLISVVANPALNGTLNSTDRLLKDPAIRNTVQGAAKVLEPARINRLLARTENLLAQVDKLAGEKGPVSSLLVNTNSLLADGRVDRLITSLEKLTDEKKLGKIIDDVAVLTGETSKVSPEIPEITKELTTTLRETTILLKALQKVWILDGLAREAREEVKPRGPAPGTK</sequence>
<dbReference type="InterPro" id="IPR052336">
    <property type="entry name" value="MlaD_Phospholipid_Transporter"/>
</dbReference>
<dbReference type="Pfam" id="PF02470">
    <property type="entry name" value="MlaD"/>
    <property type="match status" value="1"/>
</dbReference>
<dbReference type="Proteomes" id="UP000703893">
    <property type="component" value="Unassembled WGS sequence"/>
</dbReference>
<dbReference type="EMBL" id="VGJX01000289">
    <property type="protein sequence ID" value="MBM3274672.1"/>
    <property type="molecule type" value="Genomic_DNA"/>
</dbReference>
<feature type="transmembrane region" description="Helical" evidence="1">
    <location>
        <begin position="12"/>
        <end position="32"/>
    </location>
</feature>
<evidence type="ECO:0000256" key="1">
    <source>
        <dbReference type="SAM" id="Phobius"/>
    </source>
</evidence>
<dbReference type="AlphaFoldDB" id="A0A937X4J8"/>
<dbReference type="PANTHER" id="PTHR33371:SF4">
    <property type="entry name" value="INTERMEMBRANE PHOSPHOLIPID TRANSPORT SYSTEM BINDING PROTEIN MLAD"/>
    <property type="match status" value="1"/>
</dbReference>
<keyword evidence="1" id="KW-1133">Transmembrane helix</keyword>
<evidence type="ECO:0000259" key="2">
    <source>
        <dbReference type="Pfam" id="PF02470"/>
    </source>
</evidence>
<feature type="domain" description="Mce/MlaD" evidence="2">
    <location>
        <begin position="42"/>
        <end position="116"/>
    </location>
</feature>
<evidence type="ECO:0000313" key="4">
    <source>
        <dbReference type="Proteomes" id="UP000703893"/>
    </source>
</evidence>
<reference evidence="3 4" key="1">
    <citation type="submission" date="2019-03" db="EMBL/GenBank/DDBJ databases">
        <title>Lake Tanganyika Metagenome-Assembled Genomes (MAGs).</title>
        <authorList>
            <person name="Tran P."/>
        </authorList>
    </citation>
    <scope>NUCLEOTIDE SEQUENCE [LARGE SCALE GENOMIC DNA]</scope>
    <source>
        <strain evidence="3">K_DeepCast_65m_m2_236</strain>
    </source>
</reference>
<comment type="caution">
    <text evidence="3">The sequence shown here is derived from an EMBL/GenBank/DDBJ whole genome shotgun (WGS) entry which is preliminary data.</text>
</comment>
<keyword evidence="1" id="KW-0472">Membrane</keyword>
<name>A0A937X4J8_9BACT</name>
<dbReference type="InterPro" id="IPR003399">
    <property type="entry name" value="Mce/MlaD"/>
</dbReference>
<keyword evidence="1" id="KW-0812">Transmembrane</keyword>
<accession>A0A937X4J8</accession>
<proteinExistence type="predicted"/>
<evidence type="ECO:0000313" key="3">
    <source>
        <dbReference type="EMBL" id="MBM3274672.1"/>
    </source>
</evidence>
<dbReference type="PANTHER" id="PTHR33371">
    <property type="entry name" value="INTERMEMBRANE PHOSPHOLIPID TRANSPORT SYSTEM BINDING PROTEIN MLAD-RELATED"/>
    <property type="match status" value="1"/>
</dbReference>
<organism evidence="3 4">
    <name type="scientific">Candidatus Tanganyikabacteria bacterium</name>
    <dbReference type="NCBI Taxonomy" id="2961651"/>
    <lineage>
        <taxon>Bacteria</taxon>
        <taxon>Bacillati</taxon>
        <taxon>Candidatus Sericytochromatia</taxon>
        <taxon>Candidatus Tanganyikabacteria</taxon>
    </lineage>
</organism>